<dbReference type="SMART" id="SM00151">
    <property type="entry name" value="SWIB"/>
    <property type="match status" value="1"/>
</dbReference>
<dbReference type="STRING" id="1157962.A0A250XN68"/>
<keyword evidence="3" id="KW-0862">Zinc</keyword>
<sequence length="329" mass="36134">MKARSVASNLVADTYVGNVRLQDRVRDREFCPRDLARMTADHVHPERWRQVVEAKVRRDEYLSNAKPAATTDQFRCSRCKHRECSYMELQTRSCDEPASLFICCLRCMFRVRTPPHDTRQMPPRKSANAAAAANAAANAAATGNPPIAVAEVNALPSDTETDDVLPPSGSTATSVMEKVVHALSVVKGLANELKEVQVLLKVLQKEVKRGGGRRVFNSGVPRKPSGFAVPTSLSEEMCDFLGVDKTTQMARKDVTRQITQYVKDKGLYDESDKRVILPDARLTQLLSVSNGDRVTYFNLQTHIKQHFVRAAPAPATATATATAPATAAA</sequence>
<dbReference type="Pfam" id="PF02201">
    <property type="entry name" value="SWIB"/>
    <property type="match status" value="1"/>
</dbReference>
<dbReference type="OrthoDB" id="44867at2759"/>
<evidence type="ECO:0000313" key="7">
    <source>
        <dbReference type="EMBL" id="GAX84534.1"/>
    </source>
</evidence>
<dbReference type="SUPFAM" id="SSF57783">
    <property type="entry name" value="Zinc beta-ribbon"/>
    <property type="match status" value="1"/>
</dbReference>
<dbReference type="InterPro" id="IPR019835">
    <property type="entry name" value="SWIB_domain"/>
</dbReference>
<evidence type="ECO:0000256" key="1">
    <source>
        <dbReference type="ARBA" id="ARBA00022723"/>
    </source>
</evidence>
<protein>
    <submittedName>
        <fullName evidence="7">Uncharacterized protein</fullName>
    </submittedName>
</protein>
<comment type="caution">
    <text evidence="7">The sequence shown here is derived from an EMBL/GenBank/DDBJ whole genome shotgun (WGS) entry which is preliminary data.</text>
</comment>
<evidence type="ECO:0000313" key="8">
    <source>
        <dbReference type="Proteomes" id="UP000232323"/>
    </source>
</evidence>
<evidence type="ECO:0000256" key="4">
    <source>
        <dbReference type="PROSITE-ProRule" id="PRU00472"/>
    </source>
</evidence>
<dbReference type="PROSITE" id="PS51133">
    <property type="entry name" value="ZF_TFIIS_2"/>
    <property type="match status" value="1"/>
</dbReference>
<dbReference type="SUPFAM" id="SSF47592">
    <property type="entry name" value="SWIB/MDM2 domain"/>
    <property type="match status" value="1"/>
</dbReference>
<dbReference type="Proteomes" id="UP000232323">
    <property type="component" value="Unassembled WGS sequence"/>
</dbReference>
<dbReference type="CDD" id="cd10567">
    <property type="entry name" value="SWIB-MDM2_like"/>
    <property type="match status" value="1"/>
</dbReference>
<feature type="domain" description="TFIIS-type" evidence="5">
    <location>
        <begin position="72"/>
        <end position="112"/>
    </location>
</feature>
<dbReference type="PANTHER" id="PTHR13844">
    <property type="entry name" value="SWI/SNF-RELATED MATRIX-ASSOCIATED ACTIN-DEPENDENT REGULATOR OF CHROMATIN SUBFAMILY D"/>
    <property type="match status" value="1"/>
</dbReference>
<dbReference type="InterPro" id="IPR036885">
    <property type="entry name" value="SWIB_MDM2_dom_sf"/>
</dbReference>
<dbReference type="PROSITE" id="PS51925">
    <property type="entry name" value="SWIB_MDM2"/>
    <property type="match status" value="1"/>
</dbReference>
<evidence type="ECO:0000256" key="2">
    <source>
        <dbReference type="ARBA" id="ARBA00022771"/>
    </source>
</evidence>
<feature type="domain" description="DM2" evidence="6">
    <location>
        <begin position="226"/>
        <end position="309"/>
    </location>
</feature>
<evidence type="ECO:0000259" key="5">
    <source>
        <dbReference type="PROSITE" id="PS51133"/>
    </source>
</evidence>
<proteinExistence type="predicted"/>
<keyword evidence="2 4" id="KW-0863">Zinc-finger</keyword>
<dbReference type="SMART" id="SM00440">
    <property type="entry name" value="ZnF_C2C2"/>
    <property type="match status" value="1"/>
</dbReference>
<evidence type="ECO:0000256" key="3">
    <source>
        <dbReference type="ARBA" id="ARBA00022833"/>
    </source>
</evidence>
<reference evidence="7 8" key="1">
    <citation type="submission" date="2017-08" db="EMBL/GenBank/DDBJ databases">
        <title>Acidophilic green algal genome provides insights into adaptation to an acidic environment.</title>
        <authorList>
            <person name="Hirooka S."/>
            <person name="Hirose Y."/>
            <person name="Kanesaki Y."/>
            <person name="Higuchi S."/>
            <person name="Fujiwara T."/>
            <person name="Onuma R."/>
            <person name="Era A."/>
            <person name="Ohbayashi R."/>
            <person name="Uzuka A."/>
            <person name="Nozaki H."/>
            <person name="Yoshikawa H."/>
            <person name="Miyagishima S.Y."/>
        </authorList>
    </citation>
    <scope>NUCLEOTIDE SEQUENCE [LARGE SCALE GENOMIC DNA]</scope>
    <source>
        <strain evidence="7 8">NIES-2499</strain>
    </source>
</reference>
<name>A0A250XN68_9CHLO</name>
<evidence type="ECO:0000259" key="6">
    <source>
        <dbReference type="PROSITE" id="PS51925"/>
    </source>
</evidence>
<dbReference type="Pfam" id="PF01096">
    <property type="entry name" value="Zn_ribbon_TFIIS"/>
    <property type="match status" value="1"/>
</dbReference>
<dbReference type="GO" id="GO:0003676">
    <property type="term" value="F:nucleic acid binding"/>
    <property type="evidence" value="ECO:0007669"/>
    <property type="project" value="InterPro"/>
</dbReference>
<dbReference type="Gene3D" id="1.10.245.10">
    <property type="entry name" value="SWIB/MDM2 domain"/>
    <property type="match status" value="1"/>
</dbReference>
<dbReference type="InterPro" id="IPR003121">
    <property type="entry name" value="SWIB_MDM2_domain"/>
</dbReference>
<dbReference type="Gene3D" id="2.20.25.10">
    <property type="match status" value="1"/>
</dbReference>
<dbReference type="InterPro" id="IPR001222">
    <property type="entry name" value="Znf_TFIIS"/>
</dbReference>
<dbReference type="EMBL" id="BEGY01000127">
    <property type="protein sequence ID" value="GAX84534.1"/>
    <property type="molecule type" value="Genomic_DNA"/>
</dbReference>
<keyword evidence="1" id="KW-0479">Metal-binding</keyword>
<organism evidence="7 8">
    <name type="scientific">Chlamydomonas eustigma</name>
    <dbReference type="NCBI Taxonomy" id="1157962"/>
    <lineage>
        <taxon>Eukaryota</taxon>
        <taxon>Viridiplantae</taxon>
        <taxon>Chlorophyta</taxon>
        <taxon>core chlorophytes</taxon>
        <taxon>Chlorophyceae</taxon>
        <taxon>CS clade</taxon>
        <taxon>Chlamydomonadales</taxon>
        <taxon>Chlamydomonadaceae</taxon>
        <taxon>Chlamydomonas</taxon>
    </lineage>
</organism>
<gene>
    <name evidence="7" type="ORF">CEUSTIGMA_g11955.t1</name>
</gene>
<dbReference type="GO" id="GO:0008270">
    <property type="term" value="F:zinc ion binding"/>
    <property type="evidence" value="ECO:0007669"/>
    <property type="project" value="UniProtKB-KW"/>
</dbReference>
<keyword evidence="8" id="KW-1185">Reference proteome</keyword>
<accession>A0A250XN68</accession>
<dbReference type="GO" id="GO:0006351">
    <property type="term" value="P:DNA-templated transcription"/>
    <property type="evidence" value="ECO:0007669"/>
    <property type="project" value="InterPro"/>
</dbReference>
<dbReference type="AlphaFoldDB" id="A0A250XN68"/>